<sequence length="161" mass="16028">MSTRSAAPMLALAAIAGLLLTGCAAGTDSTADTKPAATAEESTAAEAPAEQSIAEACTELQTTLNESATALQDGMSTFSQDPAAAVAALTSFADEFEAVRAELGNAEVKAQAEAAGAKLDEMIVALEAGVADPAAFDATAFLTTAQGVQTELVAIGELCTQ</sequence>
<reference evidence="3" key="1">
    <citation type="submission" date="2024-05" db="EMBL/GenBank/DDBJ databases">
        <authorList>
            <person name="Yu L."/>
        </authorList>
    </citation>
    <scope>NUCLEOTIDE SEQUENCE</scope>
    <source>
        <strain evidence="3">G08B096</strain>
    </source>
</reference>
<organism evidence="3">
    <name type="scientific">Agromyces sp. G08B096</name>
    <dbReference type="NCBI Taxonomy" id="3156399"/>
    <lineage>
        <taxon>Bacteria</taxon>
        <taxon>Bacillati</taxon>
        <taxon>Actinomycetota</taxon>
        <taxon>Actinomycetes</taxon>
        <taxon>Micrococcales</taxon>
        <taxon>Microbacteriaceae</taxon>
        <taxon>Agromyces</taxon>
    </lineage>
</organism>
<evidence type="ECO:0008006" key="4">
    <source>
        <dbReference type="Google" id="ProtNLM"/>
    </source>
</evidence>
<evidence type="ECO:0000313" key="3">
    <source>
        <dbReference type="EMBL" id="XBX81396.1"/>
    </source>
</evidence>
<evidence type="ECO:0000256" key="1">
    <source>
        <dbReference type="SAM" id="MobiDB-lite"/>
    </source>
</evidence>
<proteinExistence type="predicted"/>
<feature type="region of interest" description="Disordered" evidence="1">
    <location>
        <begin position="29"/>
        <end position="50"/>
    </location>
</feature>
<name>A0AAU7W6Q2_9MICO</name>
<gene>
    <name evidence="3" type="ORF">ABIQ69_12335</name>
</gene>
<dbReference type="RefSeq" id="WP_350347418.1">
    <property type="nucleotide sequence ID" value="NZ_CP158374.1"/>
</dbReference>
<dbReference type="AlphaFoldDB" id="A0AAU7W6Q2"/>
<dbReference type="PROSITE" id="PS51257">
    <property type="entry name" value="PROKAR_LIPOPROTEIN"/>
    <property type="match status" value="1"/>
</dbReference>
<evidence type="ECO:0000256" key="2">
    <source>
        <dbReference type="SAM" id="SignalP"/>
    </source>
</evidence>
<accession>A0AAU7W6Q2</accession>
<feature type="compositionally biased region" description="Low complexity" evidence="1">
    <location>
        <begin position="35"/>
        <end position="50"/>
    </location>
</feature>
<dbReference type="EMBL" id="CP158374">
    <property type="protein sequence ID" value="XBX81396.1"/>
    <property type="molecule type" value="Genomic_DNA"/>
</dbReference>
<feature type="signal peptide" evidence="2">
    <location>
        <begin position="1"/>
        <end position="24"/>
    </location>
</feature>
<feature type="chain" id="PRO_5043313735" description="Lipoprotein" evidence="2">
    <location>
        <begin position="25"/>
        <end position="161"/>
    </location>
</feature>
<keyword evidence="2" id="KW-0732">Signal</keyword>
<protein>
    <recommendedName>
        <fullName evidence="4">Lipoprotein</fullName>
    </recommendedName>
</protein>